<evidence type="ECO:0000313" key="7">
    <source>
        <dbReference type="EMBL" id="CAK9014587.1"/>
    </source>
</evidence>
<keyword evidence="2" id="KW-0813">Transport</keyword>
<dbReference type="EMBL" id="CAXAMM010007535">
    <property type="protein sequence ID" value="CAK9014587.1"/>
    <property type="molecule type" value="Genomic_DNA"/>
</dbReference>
<feature type="transmembrane region" description="Helical" evidence="6">
    <location>
        <begin position="358"/>
        <end position="378"/>
    </location>
</feature>
<comment type="subcellular location">
    <subcellularLocation>
        <location evidence="1">Membrane</location>
        <topology evidence="1">Multi-pass membrane protein</topology>
    </subcellularLocation>
</comment>
<evidence type="ECO:0000256" key="2">
    <source>
        <dbReference type="ARBA" id="ARBA00022448"/>
    </source>
</evidence>
<dbReference type="PANTHER" id="PTHR11706:SF33">
    <property type="entry name" value="NATURAL RESISTANCE-ASSOCIATED MACROPHAGE PROTEIN 2"/>
    <property type="match status" value="1"/>
</dbReference>
<evidence type="ECO:0000256" key="3">
    <source>
        <dbReference type="ARBA" id="ARBA00022692"/>
    </source>
</evidence>
<dbReference type="Proteomes" id="UP001642464">
    <property type="component" value="Unassembled WGS sequence"/>
</dbReference>
<keyword evidence="8" id="KW-1185">Reference proteome</keyword>
<feature type="transmembrane region" description="Helical" evidence="6">
    <location>
        <begin position="303"/>
        <end position="327"/>
    </location>
</feature>
<evidence type="ECO:0000256" key="5">
    <source>
        <dbReference type="ARBA" id="ARBA00023136"/>
    </source>
</evidence>
<keyword evidence="5 6" id="KW-0472">Membrane</keyword>
<dbReference type="NCBIfam" id="NF037982">
    <property type="entry name" value="Nramp_1"/>
    <property type="match status" value="1"/>
</dbReference>
<organism evidence="7 8">
    <name type="scientific">Durusdinium trenchii</name>
    <dbReference type="NCBI Taxonomy" id="1381693"/>
    <lineage>
        <taxon>Eukaryota</taxon>
        <taxon>Sar</taxon>
        <taxon>Alveolata</taxon>
        <taxon>Dinophyceae</taxon>
        <taxon>Suessiales</taxon>
        <taxon>Symbiodiniaceae</taxon>
        <taxon>Durusdinium</taxon>
    </lineage>
</organism>
<feature type="transmembrane region" description="Helical" evidence="6">
    <location>
        <begin position="190"/>
        <end position="211"/>
    </location>
</feature>
<evidence type="ECO:0000256" key="6">
    <source>
        <dbReference type="SAM" id="Phobius"/>
    </source>
</evidence>
<feature type="transmembrane region" description="Helical" evidence="6">
    <location>
        <begin position="398"/>
        <end position="415"/>
    </location>
</feature>
<feature type="transmembrane region" description="Helical" evidence="6">
    <location>
        <begin position="263"/>
        <end position="282"/>
    </location>
</feature>
<sequence length="498" mass="53663">MAERPRPPLLQSGSLHSLEPGTAPLVRQTSREPTPVALNSFGLLKPPESHPPTPIAVLKELAIPLAPKIDAEEIVELTWSAWFQRLLSFTGPGWLMSIAYVDPGNLEADLQIGAQFGYKLLWALLASTTVGLGMQLVAARLGCATKRHLAEHCRDAFGRPLRLLLWVLTEMAIIGSDIQEVIGCSIGLELLVGLSLAEGVLVTAFAAFIFLFLERSGTRPLELFFGALILTLALSMGRLFLVISPDNVAVFEGLTIPQLPPNSLQQVVGMVGCVIMPHNLFLHSALVQSREIHKGGEEEAIRLFTVESTVAIFTSLVINTFVVAVFAKGFFNKPGTEGIGLANAGHYLGDAFGSTMRIVWALGLCAAGQSSTMTGAYAGQWVMQGYLQLKVPPIKRALITRSMALVPCLLVAFYFRDRRDGLDVLNGYLNVLQSVVLPFAAVPLLSFAGSERIMGRLALSFSAKALAWLATLLGPQEKGGLDTRDVPKKFGKAPGDLT</sequence>
<feature type="transmembrane region" description="Helical" evidence="6">
    <location>
        <begin position="160"/>
        <end position="178"/>
    </location>
</feature>
<keyword evidence="3 6" id="KW-0812">Transmembrane</keyword>
<dbReference type="NCBIfam" id="TIGR01197">
    <property type="entry name" value="nramp"/>
    <property type="match status" value="1"/>
</dbReference>
<dbReference type="PANTHER" id="PTHR11706">
    <property type="entry name" value="SOLUTE CARRIER PROTEIN FAMILY 11 MEMBER"/>
    <property type="match status" value="1"/>
</dbReference>
<dbReference type="InterPro" id="IPR001046">
    <property type="entry name" value="NRAMP_fam"/>
</dbReference>
<accession>A0ABP0JKB7</accession>
<evidence type="ECO:0000313" key="8">
    <source>
        <dbReference type="Proteomes" id="UP001642464"/>
    </source>
</evidence>
<keyword evidence="4 6" id="KW-1133">Transmembrane helix</keyword>
<protein>
    <submittedName>
        <fullName evidence="7">Metal transporter Nramp3 (AtNramp3)</fullName>
    </submittedName>
</protein>
<dbReference type="Pfam" id="PF01566">
    <property type="entry name" value="Nramp"/>
    <property type="match status" value="1"/>
</dbReference>
<proteinExistence type="predicted"/>
<gene>
    <name evidence="7" type="ORF">SCF082_LOCUS12383</name>
</gene>
<feature type="transmembrane region" description="Helical" evidence="6">
    <location>
        <begin position="427"/>
        <end position="448"/>
    </location>
</feature>
<evidence type="ECO:0000256" key="1">
    <source>
        <dbReference type="ARBA" id="ARBA00004141"/>
    </source>
</evidence>
<comment type="caution">
    <text evidence="7">The sequence shown here is derived from an EMBL/GenBank/DDBJ whole genome shotgun (WGS) entry which is preliminary data.</text>
</comment>
<evidence type="ECO:0000256" key="4">
    <source>
        <dbReference type="ARBA" id="ARBA00022989"/>
    </source>
</evidence>
<name>A0ABP0JKB7_9DINO</name>
<dbReference type="PRINTS" id="PR00447">
    <property type="entry name" value="NATRESASSCMP"/>
</dbReference>
<reference evidence="7 8" key="1">
    <citation type="submission" date="2024-02" db="EMBL/GenBank/DDBJ databases">
        <authorList>
            <person name="Chen Y."/>
            <person name="Shah S."/>
            <person name="Dougan E. K."/>
            <person name="Thang M."/>
            <person name="Chan C."/>
        </authorList>
    </citation>
    <scope>NUCLEOTIDE SEQUENCE [LARGE SCALE GENOMIC DNA]</scope>
</reference>
<feature type="transmembrane region" description="Helical" evidence="6">
    <location>
        <begin position="120"/>
        <end position="139"/>
    </location>
</feature>
<feature type="transmembrane region" description="Helical" evidence="6">
    <location>
        <begin position="223"/>
        <end position="243"/>
    </location>
</feature>